<reference evidence="4 5" key="1">
    <citation type="submission" date="2017-07" db="EMBL/GenBank/DDBJ databases">
        <title>Isolation and development of strain Bacillus megaterium SR7 for enhanced growth and metabolite production under supercritical carbon dioxide.</title>
        <authorList>
            <person name="Freedman A.J.E."/>
            <person name="Peet K.C."/>
            <person name="Boock J.T."/>
            <person name="Penn K."/>
            <person name="Prather K.L.J."/>
            <person name="Thompson J.R."/>
        </authorList>
    </citation>
    <scope>NUCLEOTIDE SEQUENCE [LARGE SCALE GENOMIC DNA]</scope>
    <source>
        <strain evidence="4 5">SR7</strain>
    </source>
</reference>
<sequence length="252" mass="27941">MKKTLKILGVGLAVLVAVTAAFFVIWSGFDYEPSKQLHSLVDEKKVVKKDDYYVFKPQTNKEIKAGYIIYQGAKVEPLAYGYYAQQIANEGYLVAVVDSPFNMSFFSQNKATDIVKSYPQISAWFIGGHSLGGVSAASYAYDHQNSIKGLVLLASYPMNKNDFSTSTYPILSLTGEKDGLSTPEKIKETKHLLSKNTELVQVKGANHAQFGMYGKQKGDNKASISPKEQQDELVKRTVKWLNSQMKSPSVTN</sequence>
<dbReference type="SUPFAM" id="SSF53474">
    <property type="entry name" value="alpha/beta-Hydrolases"/>
    <property type="match status" value="1"/>
</dbReference>
<feature type="region of interest" description="Disordered" evidence="1">
    <location>
        <begin position="214"/>
        <end position="233"/>
    </location>
</feature>
<dbReference type="EMBL" id="CP022674">
    <property type="protein sequence ID" value="AXI30888.1"/>
    <property type="molecule type" value="Genomic_DNA"/>
</dbReference>
<accession>A0AA86I2T9</accession>
<dbReference type="RefSeq" id="WP_114896541.1">
    <property type="nucleotide sequence ID" value="NZ_CP022674.1"/>
</dbReference>
<evidence type="ECO:0000256" key="1">
    <source>
        <dbReference type="SAM" id="MobiDB-lite"/>
    </source>
</evidence>
<dbReference type="Gene3D" id="3.40.50.1820">
    <property type="entry name" value="alpha/beta hydrolase"/>
    <property type="match status" value="1"/>
</dbReference>
<keyword evidence="2" id="KW-0812">Transmembrane</keyword>
<evidence type="ECO:0000313" key="5">
    <source>
        <dbReference type="Proteomes" id="UP000253834"/>
    </source>
</evidence>
<evidence type="ECO:0000313" key="4">
    <source>
        <dbReference type="EMBL" id="AXI30888.1"/>
    </source>
</evidence>
<keyword evidence="4" id="KW-0378">Hydrolase</keyword>
<dbReference type="InterPro" id="IPR029058">
    <property type="entry name" value="AB_hydrolase_fold"/>
</dbReference>
<keyword evidence="2" id="KW-0472">Membrane</keyword>
<dbReference type="Proteomes" id="UP000253834">
    <property type="component" value="Chromosome"/>
</dbReference>
<feature type="transmembrane region" description="Helical" evidence="2">
    <location>
        <begin position="7"/>
        <end position="29"/>
    </location>
</feature>
<evidence type="ECO:0000259" key="3">
    <source>
        <dbReference type="Pfam" id="PF12695"/>
    </source>
</evidence>
<dbReference type="AlphaFoldDB" id="A0AA86I2T9"/>
<proteinExistence type="predicted"/>
<protein>
    <submittedName>
        <fullName evidence="4">Alpha/beta hydrolase</fullName>
    </submittedName>
</protein>
<feature type="domain" description="Alpha/beta hydrolase fold-5" evidence="3">
    <location>
        <begin position="68"/>
        <end position="231"/>
    </location>
</feature>
<dbReference type="Pfam" id="PF12695">
    <property type="entry name" value="Abhydrolase_5"/>
    <property type="match status" value="1"/>
</dbReference>
<gene>
    <name evidence="4" type="ORF">CIB87_18390</name>
</gene>
<name>A0AA86I2T9_PRIMG</name>
<keyword evidence="2" id="KW-1133">Transmembrane helix</keyword>
<organism evidence="4 5">
    <name type="scientific">Priestia megaterium</name>
    <name type="common">Bacillus megaterium</name>
    <dbReference type="NCBI Taxonomy" id="1404"/>
    <lineage>
        <taxon>Bacteria</taxon>
        <taxon>Bacillati</taxon>
        <taxon>Bacillota</taxon>
        <taxon>Bacilli</taxon>
        <taxon>Bacillales</taxon>
        <taxon>Bacillaceae</taxon>
        <taxon>Priestia</taxon>
    </lineage>
</organism>
<dbReference type="InterPro" id="IPR029059">
    <property type="entry name" value="AB_hydrolase_5"/>
</dbReference>
<evidence type="ECO:0000256" key="2">
    <source>
        <dbReference type="SAM" id="Phobius"/>
    </source>
</evidence>
<dbReference type="GO" id="GO:0016787">
    <property type="term" value="F:hydrolase activity"/>
    <property type="evidence" value="ECO:0007669"/>
    <property type="project" value="UniProtKB-KW"/>
</dbReference>